<dbReference type="Pfam" id="PF13503">
    <property type="entry name" value="DUF4123"/>
    <property type="match status" value="1"/>
</dbReference>
<sequence>MMTPFAQGLIAQLRESSSYRLMAIVEMARLPEEERQKLRDQFPDSTHPLLSQDCFANIRDIGPWLFSSGPNADLQSQYDFHCRLTELAGDALCGWLVSAMAFATLAGHLSQAAIAQAPDGSAYMLRFHTEKALSILHARRDLPGIAQLLGPIRAWWVVEPHPAQKAWRQFLGDGRPQDYGAPQIRLDQACWDALTGDPLSYQLAEQLREPLAARVGPEDCHGTRLGRVSTLLAEARGHGLNDPADLSDYVTLIAQHGDRLRGASAWLAALDDARDGSKPLAVALKARAFSNLD</sequence>
<keyword evidence="3" id="KW-1185">Reference proteome</keyword>
<dbReference type="STRING" id="477184.KYC_28377"/>
<reference evidence="2 3" key="1">
    <citation type="journal article" date="2012" name="J. Bacteriol.">
        <title>Genome sequence of the highly efficient arsenite-oxidizing bacterium Achromobacter arsenitoxydans SY8.</title>
        <authorList>
            <person name="Li X."/>
            <person name="Hu Y."/>
            <person name="Gong J."/>
            <person name="Lin Y."/>
            <person name="Johnstone L."/>
            <person name="Rensing C."/>
            <person name="Wang G."/>
        </authorList>
    </citation>
    <scope>NUCLEOTIDE SEQUENCE [LARGE SCALE GENOMIC DNA]</scope>
    <source>
        <strain evidence="2 3">SY8</strain>
    </source>
</reference>
<gene>
    <name evidence="2" type="ORF">KYC_28377</name>
</gene>
<dbReference type="EMBL" id="AGUF01000103">
    <property type="protein sequence ID" value="EHK62837.1"/>
    <property type="molecule type" value="Genomic_DNA"/>
</dbReference>
<evidence type="ECO:0000313" key="3">
    <source>
        <dbReference type="Proteomes" id="UP000003113"/>
    </source>
</evidence>
<accession>H0FFV5</accession>
<name>H0FFV5_9BURK</name>
<dbReference type="InterPro" id="IPR025391">
    <property type="entry name" value="DUF4123"/>
</dbReference>
<proteinExistence type="predicted"/>
<feature type="domain" description="DUF4123" evidence="1">
    <location>
        <begin position="23"/>
        <end position="140"/>
    </location>
</feature>
<evidence type="ECO:0000313" key="2">
    <source>
        <dbReference type="EMBL" id="EHK62837.1"/>
    </source>
</evidence>
<protein>
    <recommendedName>
        <fullName evidence="1">DUF4123 domain-containing protein</fullName>
    </recommendedName>
</protein>
<organism evidence="2 3">
    <name type="scientific">Achromobacter arsenitoxydans SY8</name>
    <dbReference type="NCBI Taxonomy" id="477184"/>
    <lineage>
        <taxon>Bacteria</taxon>
        <taxon>Pseudomonadati</taxon>
        <taxon>Pseudomonadota</taxon>
        <taxon>Betaproteobacteria</taxon>
        <taxon>Burkholderiales</taxon>
        <taxon>Alcaligenaceae</taxon>
        <taxon>Achromobacter</taxon>
    </lineage>
</organism>
<dbReference type="Proteomes" id="UP000003113">
    <property type="component" value="Unassembled WGS sequence"/>
</dbReference>
<dbReference type="PATRIC" id="fig|477184.5.peg.5559"/>
<dbReference type="RefSeq" id="WP_008168927.1">
    <property type="nucleotide sequence ID" value="NZ_AGUF01000103.1"/>
</dbReference>
<dbReference type="AlphaFoldDB" id="H0FFV5"/>
<evidence type="ECO:0000259" key="1">
    <source>
        <dbReference type="Pfam" id="PF13503"/>
    </source>
</evidence>
<comment type="caution">
    <text evidence="2">The sequence shown here is derived from an EMBL/GenBank/DDBJ whole genome shotgun (WGS) entry which is preliminary data.</text>
</comment>